<accession>A0A6M3KKL1</accession>
<dbReference type="EMBL" id="MT142482">
    <property type="protein sequence ID" value="QJA82191.1"/>
    <property type="molecule type" value="Genomic_DNA"/>
</dbReference>
<organism evidence="1">
    <name type="scientific">viral metagenome</name>
    <dbReference type="NCBI Taxonomy" id="1070528"/>
    <lineage>
        <taxon>unclassified sequences</taxon>
        <taxon>metagenomes</taxon>
        <taxon>organismal metagenomes</taxon>
    </lineage>
</organism>
<name>A0A6M3KKL1_9ZZZZ</name>
<sequence>MPNYSATVENTDITAVINQWLKDWNVISYEYWGTVDIKLSTEYSYAACTFAETKQMFVRPEWCSPGVIAHEAAHISYSLLSSEEKHQFNLLYRPLITTDPYITLLYSQNNYGLVNDVEGHAEIYRYICEKLPYELKGFYPNLL</sequence>
<reference evidence="1" key="1">
    <citation type="submission" date="2020-03" db="EMBL/GenBank/DDBJ databases">
        <title>The deep terrestrial virosphere.</title>
        <authorList>
            <person name="Holmfeldt K."/>
            <person name="Nilsson E."/>
            <person name="Simone D."/>
            <person name="Lopez-Fernandez M."/>
            <person name="Wu X."/>
            <person name="de Brujin I."/>
            <person name="Lundin D."/>
            <person name="Andersson A."/>
            <person name="Bertilsson S."/>
            <person name="Dopson M."/>
        </authorList>
    </citation>
    <scope>NUCLEOTIDE SEQUENCE</scope>
    <source>
        <strain evidence="1">MM415A00435</strain>
    </source>
</reference>
<protein>
    <submittedName>
        <fullName evidence="1">Uncharacterized protein</fullName>
    </submittedName>
</protein>
<dbReference type="AlphaFoldDB" id="A0A6M3KKL1"/>
<gene>
    <name evidence="1" type="ORF">MM415A00435_0005</name>
</gene>
<evidence type="ECO:0000313" key="1">
    <source>
        <dbReference type="EMBL" id="QJA82191.1"/>
    </source>
</evidence>
<proteinExistence type="predicted"/>